<keyword evidence="1" id="KW-0472">Membrane</keyword>
<evidence type="ECO:0000313" key="2">
    <source>
        <dbReference type="EMBL" id="SPS05914.1"/>
    </source>
</evidence>
<accession>A0A2X0RE22</accession>
<dbReference type="AlphaFoldDB" id="A0A2X0RE22"/>
<evidence type="ECO:0000256" key="1">
    <source>
        <dbReference type="SAM" id="Phobius"/>
    </source>
</evidence>
<dbReference type="EMBL" id="LS423452">
    <property type="protein sequence ID" value="SPS05914.1"/>
    <property type="molecule type" value="Genomic_DNA"/>
</dbReference>
<name>A0A2X0RE22_9PROT</name>
<feature type="transmembrane region" description="Helical" evidence="1">
    <location>
        <begin position="20"/>
        <end position="41"/>
    </location>
</feature>
<sequence>MSIETKPLPPSSRISLRREWLASPLVFLASLLLFLMVYLYYNWPEKWMSTAGILRWDGATLTLSKGQGHPTQGKLLIRRLTDQGIAIATLTPPVFLADDYATVNWSVSGIRSGMEMEFMWRTAENRVFVRPLVWEDNVIQPLKMTEDENWHGQVTNLAIIFKGMTDAPISVNNVSLDPLSLSGTLRELAGNWFAFSKWQQTSINFVDMDSYGKKFTPTFAALVITLVAMAIYIIQCVTKKNPFNASILWGIVLLGWLLLDVRWQLNLFRQLGITSNEYAGKSWEEKHLAAEDQGLFDFTRQIKSRLPPTATRILLFSDVDYIRGRGAYHLYPHNVLAREDLPDASRFHSGDYIALFLKQRVKYDPAKKLLTWGDGQSLKADMLLFSNGNALFQVN</sequence>
<keyword evidence="1" id="KW-1133">Transmembrane helix</keyword>
<gene>
    <name evidence="2" type="ORF">NITFAB_1504</name>
</gene>
<protein>
    <submittedName>
        <fullName evidence="2">Uncharacterized protein</fullName>
    </submittedName>
</protein>
<reference evidence="2" key="1">
    <citation type="submission" date="2018-05" db="EMBL/GenBank/DDBJ databases">
        <authorList>
            <person name="Lanie J.A."/>
            <person name="Ng W.-L."/>
            <person name="Kazmierczak K.M."/>
            <person name="Andrzejewski T.M."/>
            <person name="Davidsen T.M."/>
            <person name="Wayne K.J."/>
            <person name="Tettelin H."/>
            <person name="Glass J.I."/>
            <person name="Rusch D."/>
            <person name="Podicherti R."/>
            <person name="Tsui H.-C.T."/>
            <person name="Winkler M.E."/>
        </authorList>
    </citation>
    <scope>NUCLEOTIDE SEQUENCE</scope>
    <source>
        <strain evidence="2">KNB</strain>
    </source>
</reference>
<feature type="transmembrane region" description="Helical" evidence="1">
    <location>
        <begin position="215"/>
        <end position="235"/>
    </location>
</feature>
<proteinExistence type="predicted"/>
<keyword evidence="1" id="KW-0812">Transmembrane</keyword>
<organism evidence="2">
    <name type="scientific">Candidatus Nitrotoga fabula</name>
    <dbReference type="NCBI Taxonomy" id="2182327"/>
    <lineage>
        <taxon>Bacteria</taxon>
        <taxon>Pseudomonadati</taxon>
        <taxon>Pseudomonadota</taxon>
        <taxon>Betaproteobacteria</taxon>
        <taxon>Nitrosomonadales</taxon>
        <taxon>Gallionellaceae</taxon>
        <taxon>Candidatus Nitrotoga</taxon>
    </lineage>
</organism>
<feature type="transmembrane region" description="Helical" evidence="1">
    <location>
        <begin position="241"/>
        <end position="259"/>
    </location>
</feature>